<reference evidence="2" key="1">
    <citation type="submission" date="2019-03" db="EMBL/GenBank/DDBJ databases">
        <title>Long read genome sequence of the mycoparasitic Pythium oligandrum ATCC 38472 isolated from sugarbeet rhizosphere.</title>
        <authorList>
            <person name="Gaulin E."/>
        </authorList>
    </citation>
    <scope>NUCLEOTIDE SEQUENCE</scope>
    <source>
        <strain evidence="2">ATCC 38472_TT</strain>
    </source>
</reference>
<dbReference type="AlphaFoldDB" id="A0A8K1CL64"/>
<feature type="compositionally biased region" description="Basic and acidic residues" evidence="1">
    <location>
        <begin position="393"/>
        <end position="408"/>
    </location>
</feature>
<keyword evidence="3" id="KW-1185">Reference proteome</keyword>
<accession>A0A8K1CL64</accession>
<feature type="region of interest" description="Disordered" evidence="1">
    <location>
        <begin position="1"/>
        <end position="54"/>
    </location>
</feature>
<evidence type="ECO:0000313" key="3">
    <source>
        <dbReference type="Proteomes" id="UP000794436"/>
    </source>
</evidence>
<organism evidence="2 3">
    <name type="scientific">Pythium oligandrum</name>
    <name type="common">Mycoparasitic fungus</name>
    <dbReference type="NCBI Taxonomy" id="41045"/>
    <lineage>
        <taxon>Eukaryota</taxon>
        <taxon>Sar</taxon>
        <taxon>Stramenopiles</taxon>
        <taxon>Oomycota</taxon>
        <taxon>Peronosporomycetes</taxon>
        <taxon>Pythiales</taxon>
        <taxon>Pythiaceae</taxon>
        <taxon>Pythium</taxon>
    </lineage>
</organism>
<comment type="caution">
    <text evidence="2">The sequence shown here is derived from an EMBL/GenBank/DDBJ whole genome shotgun (WGS) entry which is preliminary data.</text>
</comment>
<feature type="compositionally biased region" description="Low complexity" evidence="1">
    <location>
        <begin position="106"/>
        <end position="122"/>
    </location>
</feature>
<dbReference type="EMBL" id="SPLM01000037">
    <property type="protein sequence ID" value="TMW65290.1"/>
    <property type="molecule type" value="Genomic_DNA"/>
</dbReference>
<dbReference type="OrthoDB" id="165412at2759"/>
<evidence type="ECO:0000256" key="1">
    <source>
        <dbReference type="SAM" id="MobiDB-lite"/>
    </source>
</evidence>
<name>A0A8K1CL64_PYTOL</name>
<dbReference type="Proteomes" id="UP000794436">
    <property type="component" value="Unassembled WGS sequence"/>
</dbReference>
<proteinExistence type="predicted"/>
<feature type="region of interest" description="Disordered" evidence="1">
    <location>
        <begin position="106"/>
        <end position="150"/>
    </location>
</feature>
<protein>
    <submittedName>
        <fullName evidence="2">Uncharacterized protein</fullName>
    </submittedName>
</protein>
<evidence type="ECO:0000313" key="2">
    <source>
        <dbReference type="EMBL" id="TMW65290.1"/>
    </source>
</evidence>
<gene>
    <name evidence="2" type="ORF">Poli38472_007932</name>
</gene>
<feature type="region of interest" description="Disordered" evidence="1">
    <location>
        <begin position="365"/>
        <end position="408"/>
    </location>
</feature>
<sequence length="408" mass="46524">MRLPPPHMDFAQDETDTASMLHSRKRPRNDSADYASMRPSGLQLPPLRPSDVPAVYPRQEYPAYPPPAMPRMLPALSQLLNPTIELPRATTPSVTRSYEQEPAYVPQPQYVHPPQQYHTQPQYERRVTTPSPPPSEVSMEEDDDAEDKTPWPTANEYYELLTEPSRQGNIPVYDLGVDPRGVPLQPEFIYSEPRSCMYFLKCDRLLGRGSFGFPRKKKTASSRKSDNGRRDSSKEFEWRKMSFVTGLPKKKPIVRYITATCYSKVHRDSAEKKKKVLRMHAVMLASEDGNGECGDYVLVHIRAGGAKRVGVRTQQNNMASSSPVLHGHPGAYHAETSYALDSERPMTPMLYGANSHEYNSMRLSASPQNKRRRGNMEMQSCPRQMPLWLSPPSREEAHEHYTHGDRYH</sequence>
<feature type="region of interest" description="Disordered" evidence="1">
    <location>
        <begin position="213"/>
        <end position="233"/>
    </location>
</feature>
<feature type="compositionally biased region" description="Basic and acidic residues" evidence="1">
    <location>
        <begin position="223"/>
        <end position="233"/>
    </location>
</feature>